<dbReference type="AlphaFoldDB" id="I2MSY0"/>
<dbReference type="RefSeq" id="WP_006351117.1">
    <property type="nucleotide sequence ID" value="NZ_CP029158.1"/>
</dbReference>
<protein>
    <submittedName>
        <fullName evidence="1">Uncharacterized protein</fullName>
    </submittedName>
</protein>
<evidence type="ECO:0000313" key="1">
    <source>
        <dbReference type="EMBL" id="QKM65795.1"/>
    </source>
</evidence>
<organism evidence="1 2">
    <name type="scientific">Streptomyces tsukubensis (strain DSM 42081 / NBRC 108919 / NRRL 18488 / 9993)</name>
    <dbReference type="NCBI Taxonomy" id="1114943"/>
    <lineage>
        <taxon>Bacteria</taxon>
        <taxon>Bacillati</taxon>
        <taxon>Actinomycetota</taxon>
        <taxon>Actinomycetes</taxon>
        <taxon>Kitasatosporales</taxon>
        <taxon>Streptomycetaceae</taxon>
        <taxon>Streptomyces</taxon>
    </lineage>
</organism>
<reference evidence="1 2" key="1">
    <citation type="journal article" date="2012" name="J. Bacteriol.">
        <title>Draft genome of Streptomyces tsukubaensis NRRL 18488, the producer of the clinically important immunosuppressant tacrolimus (FK506).</title>
        <authorList>
            <person name="Barreiro C."/>
            <person name="Prieto C."/>
            <person name="Sola-Landa A."/>
            <person name="Solera E."/>
            <person name="Martinez-Castro M."/>
            <person name="Perez-Redondo R."/>
            <person name="Garcia-Estrada C."/>
            <person name="Aparicio J.F."/>
            <person name="Fernandez-Martinez L.T."/>
            <person name="Santos-Aberturas J."/>
            <person name="Salehi-Najafabadi Z."/>
            <person name="Rodriguez-Garcia A."/>
            <person name="Tauch A."/>
            <person name="Martin J.F."/>
        </authorList>
    </citation>
    <scope>NUCLEOTIDE SEQUENCE [LARGE SCALE GENOMIC DNA]</scope>
    <source>
        <strain evidence="2">DSM 42081 / NBRC 108919 / NRRL 18488 / 9993</strain>
    </source>
</reference>
<accession>I2MSY0</accession>
<name>I2MSY0_STRT9</name>
<dbReference type="Proteomes" id="UP000005940">
    <property type="component" value="Plasmid pSTS2"/>
</dbReference>
<dbReference type="Pfam" id="PF19899">
    <property type="entry name" value="DUF6372"/>
    <property type="match status" value="1"/>
</dbReference>
<proteinExistence type="predicted"/>
<dbReference type="InterPro" id="IPR045952">
    <property type="entry name" value="DUF6372"/>
</dbReference>
<dbReference type="EMBL" id="CP029158">
    <property type="protein sequence ID" value="QKM65795.1"/>
    <property type="molecule type" value="Genomic_DNA"/>
</dbReference>
<keyword evidence="1" id="KW-0614">Plasmid</keyword>
<sequence>MTGFEEPILTLRLPVLLDWEQNRPGGCRCLCAIFHRLPGATGCTTAAEPGLLLRVETPAETSGPLPVCIGCYTALAPLCV</sequence>
<gene>
    <name evidence="1" type="ORF">STSU_000110</name>
</gene>
<keyword evidence="2" id="KW-1185">Reference proteome</keyword>
<geneLocation type="plasmid" evidence="1 2">
    <name>pSTS2</name>
</geneLocation>
<evidence type="ECO:0000313" key="2">
    <source>
        <dbReference type="Proteomes" id="UP000005940"/>
    </source>
</evidence>